<comment type="caution">
    <text evidence="3">The sequence shown here is derived from an EMBL/GenBank/DDBJ whole genome shotgun (WGS) entry which is preliminary data.</text>
</comment>
<dbReference type="Proteomes" id="UP001185028">
    <property type="component" value="Unassembled WGS sequence"/>
</dbReference>
<dbReference type="RefSeq" id="WP_188776863.1">
    <property type="nucleotide sequence ID" value="NZ_BMMB01000008.1"/>
</dbReference>
<gene>
    <name evidence="3" type="ORF">JOC58_001549</name>
</gene>
<keyword evidence="1" id="KW-0732">Signal</keyword>
<keyword evidence="4" id="KW-1185">Reference proteome</keyword>
<dbReference type="EMBL" id="JAVDQH010000005">
    <property type="protein sequence ID" value="MDR6243656.1"/>
    <property type="molecule type" value="Genomic_DNA"/>
</dbReference>
<dbReference type="Pfam" id="PF07833">
    <property type="entry name" value="Cu_amine_oxidN1"/>
    <property type="match status" value="1"/>
</dbReference>
<evidence type="ECO:0000259" key="2">
    <source>
        <dbReference type="PROSITE" id="PS51910"/>
    </source>
</evidence>
<feature type="signal peptide" evidence="1">
    <location>
        <begin position="1"/>
        <end position="24"/>
    </location>
</feature>
<proteinExistence type="predicted"/>
<evidence type="ECO:0000313" key="3">
    <source>
        <dbReference type="EMBL" id="MDR6243656.1"/>
    </source>
</evidence>
<reference evidence="3 4" key="1">
    <citation type="submission" date="2023-07" db="EMBL/GenBank/DDBJ databases">
        <title>Genomic Encyclopedia of Type Strains, Phase IV (KMG-IV): sequencing the most valuable type-strain genomes for metagenomic binning, comparative biology and taxonomic classification.</title>
        <authorList>
            <person name="Goeker M."/>
        </authorList>
    </citation>
    <scope>NUCLEOTIDE SEQUENCE [LARGE SCALE GENOMIC DNA]</scope>
    <source>
        <strain evidence="3 4">DSM 22170</strain>
    </source>
</reference>
<organism evidence="3 4">
    <name type="scientific">Paenibacillus hunanensis</name>
    <dbReference type="NCBI Taxonomy" id="539262"/>
    <lineage>
        <taxon>Bacteria</taxon>
        <taxon>Bacillati</taxon>
        <taxon>Bacillota</taxon>
        <taxon>Bacilli</taxon>
        <taxon>Bacillales</taxon>
        <taxon>Paenibacillaceae</taxon>
        <taxon>Paenibacillus</taxon>
    </lineage>
</organism>
<dbReference type="Gene3D" id="3.20.20.80">
    <property type="entry name" value="Glycosidases"/>
    <property type="match status" value="1"/>
</dbReference>
<feature type="domain" description="GH18" evidence="2">
    <location>
        <begin position="145"/>
        <end position="418"/>
    </location>
</feature>
<dbReference type="Gene3D" id="3.30.457.10">
    <property type="entry name" value="Copper amine oxidase-like, N-terminal domain"/>
    <property type="match status" value="1"/>
</dbReference>
<accession>A0ABU1IWM0</accession>
<dbReference type="SUPFAM" id="SSF51445">
    <property type="entry name" value="(Trans)glycosidases"/>
    <property type="match status" value="1"/>
</dbReference>
<dbReference type="InterPro" id="IPR001223">
    <property type="entry name" value="Glyco_hydro18_cat"/>
</dbReference>
<dbReference type="Pfam" id="PF00704">
    <property type="entry name" value="Glyco_hydro_18"/>
    <property type="match status" value="1"/>
</dbReference>
<protein>
    <submittedName>
        <fullName evidence="3">Spore germination protein YaaH</fullName>
    </submittedName>
</protein>
<dbReference type="SUPFAM" id="SSF55383">
    <property type="entry name" value="Copper amine oxidase, domain N"/>
    <property type="match status" value="1"/>
</dbReference>
<dbReference type="InterPro" id="IPR036582">
    <property type="entry name" value="Mao_N_sf"/>
</dbReference>
<name>A0ABU1IWM0_9BACL</name>
<evidence type="ECO:0000256" key="1">
    <source>
        <dbReference type="SAM" id="SignalP"/>
    </source>
</evidence>
<dbReference type="InterPro" id="IPR017853">
    <property type="entry name" value="GH"/>
</dbReference>
<feature type="chain" id="PRO_5047179026" evidence="1">
    <location>
        <begin position="25"/>
        <end position="418"/>
    </location>
</feature>
<dbReference type="PROSITE" id="PS51910">
    <property type="entry name" value="GH18_2"/>
    <property type="match status" value="1"/>
</dbReference>
<sequence length="418" mass="45013">MKKWLLTASLACMLGAGSFTLPTASLPAAEAAAPATNIMLDGYPLPFPTAPVIKNGATLVPFRAISEALGVKVSWNQAAKTITATATNQNKTKNIILTMNSKTAVVDGANVSLAVAPQTISNTTMIPLSFFSQQFGASVNWNASTRTVAITSPIKNMYSMGFYAISSYDERAFVPDFNAVAYGWSRITTDGEFSTTSTEYKWPQAAGADTPESIIQNTAANGTAPYLMVYAVDGHGELTRNLENQELQNRTIQAMIDTASSKGFKGILLDFEGLGWSGDKAKARSDYNAFIKNLSTKAHQAGLKLTLALHPLNSSYTGYDYKQLGAMADDLIIMAYDYTDKKSPEPMDKVNDAILMALQNTDASKLMLGISLSSEDASSVNAKIGLAKRYQLKGVALWRLGIIGQNAWDAMHQSITFK</sequence>
<dbReference type="PANTHER" id="PTHR46066">
    <property type="entry name" value="CHITINASE DOMAIN-CONTAINING PROTEIN 1 FAMILY MEMBER"/>
    <property type="match status" value="1"/>
</dbReference>
<dbReference type="InterPro" id="IPR012854">
    <property type="entry name" value="Cu_amine_oxidase-like_N"/>
</dbReference>
<evidence type="ECO:0000313" key="4">
    <source>
        <dbReference type="Proteomes" id="UP001185028"/>
    </source>
</evidence>
<dbReference type="PANTHER" id="PTHR46066:SF2">
    <property type="entry name" value="CHITINASE DOMAIN-CONTAINING PROTEIN 1"/>
    <property type="match status" value="1"/>
</dbReference>